<keyword evidence="1" id="KW-1133">Transmembrane helix</keyword>
<evidence type="ECO:0000256" key="1">
    <source>
        <dbReference type="SAM" id="Phobius"/>
    </source>
</evidence>
<sequence length="58" mass="6240">MNSRKSIILASAALILMTSLSSCELVTGIFKGGMYFGIALVVIVIALIIWLVSRIGKR</sequence>
<keyword evidence="3" id="KW-1185">Reference proteome</keyword>
<comment type="caution">
    <text evidence="2">The sequence shown here is derived from an EMBL/GenBank/DDBJ whole genome shotgun (WGS) entry which is preliminary data.</text>
</comment>
<name>A0A4R1M1B1_9SPHI</name>
<dbReference type="AlphaFoldDB" id="A0A4R1M1B1"/>
<accession>A0A4R1M1B1</accession>
<proteinExistence type="predicted"/>
<dbReference type="Proteomes" id="UP000294616">
    <property type="component" value="Unassembled WGS sequence"/>
</dbReference>
<keyword evidence="1" id="KW-0812">Transmembrane</keyword>
<gene>
    <name evidence="2" type="ORF">C8N28_1040</name>
</gene>
<keyword evidence="1" id="KW-0472">Membrane</keyword>
<reference evidence="2 3" key="1">
    <citation type="submission" date="2019-03" db="EMBL/GenBank/DDBJ databases">
        <title>Genomic Encyclopedia of Archaeal and Bacterial Type Strains, Phase II (KMG-II): from individual species to whole genera.</title>
        <authorList>
            <person name="Goeker M."/>
        </authorList>
    </citation>
    <scope>NUCLEOTIDE SEQUENCE [LARGE SCALE GENOMIC DNA]</scope>
    <source>
        <strain evidence="2 3">DSM 22554</strain>
    </source>
</reference>
<protein>
    <recommendedName>
        <fullName evidence="4">Phosphatidate cytidylyltransferase</fullName>
    </recommendedName>
</protein>
<evidence type="ECO:0000313" key="2">
    <source>
        <dbReference type="EMBL" id="TCK85728.1"/>
    </source>
</evidence>
<evidence type="ECO:0000313" key="3">
    <source>
        <dbReference type="Proteomes" id="UP000294616"/>
    </source>
</evidence>
<dbReference type="PROSITE" id="PS51257">
    <property type="entry name" value="PROKAR_LIPOPROTEIN"/>
    <property type="match status" value="1"/>
</dbReference>
<feature type="transmembrane region" description="Helical" evidence="1">
    <location>
        <begin position="33"/>
        <end position="52"/>
    </location>
</feature>
<dbReference type="EMBL" id="SMGO01000001">
    <property type="protein sequence ID" value="TCK85728.1"/>
    <property type="molecule type" value="Genomic_DNA"/>
</dbReference>
<organism evidence="2 3">
    <name type="scientific">Albibacterium bauzanense</name>
    <dbReference type="NCBI Taxonomy" id="653929"/>
    <lineage>
        <taxon>Bacteria</taxon>
        <taxon>Pseudomonadati</taxon>
        <taxon>Bacteroidota</taxon>
        <taxon>Sphingobacteriia</taxon>
        <taxon>Sphingobacteriales</taxon>
        <taxon>Sphingobacteriaceae</taxon>
        <taxon>Albibacterium</taxon>
    </lineage>
</organism>
<evidence type="ECO:0008006" key="4">
    <source>
        <dbReference type="Google" id="ProtNLM"/>
    </source>
</evidence>